<dbReference type="Proteomes" id="UP000292818">
    <property type="component" value="Unassembled WGS sequence"/>
</dbReference>
<reference evidence="2 5" key="2">
    <citation type="journal article" date="2022" name="J. Dairy Sci.">
        <title>Genetic diversity of Lactobacillus delbrueckii isolated from raw milk in Hokkaido, Japan.</title>
        <authorList>
            <person name="Tsuchihashi H."/>
            <person name="Ichikawa A."/>
            <person name="Takeda M."/>
            <person name="Koizumi A."/>
            <person name="Mizoguchi C."/>
            <person name="Ishida T."/>
            <person name="Kimura K."/>
        </authorList>
    </citation>
    <scope>NUCLEOTIDE SEQUENCE [LARGE SCALE GENOMIC DNA]</scope>
    <source>
        <strain evidence="2 5">ME-791</strain>
    </source>
</reference>
<feature type="transmembrane region" description="Helical" evidence="1">
    <location>
        <begin position="6"/>
        <end position="23"/>
    </location>
</feature>
<dbReference type="AlphaFoldDB" id="A0A4Q7DU75"/>
<dbReference type="GeneID" id="69669615"/>
<evidence type="ECO:0000313" key="2">
    <source>
        <dbReference type="EMBL" id="GHN33961.1"/>
    </source>
</evidence>
<evidence type="ECO:0000313" key="4">
    <source>
        <dbReference type="Proteomes" id="UP000292818"/>
    </source>
</evidence>
<dbReference type="Proteomes" id="UP001054884">
    <property type="component" value="Unassembled WGS sequence"/>
</dbReference>
<organism evidence="3 4">
    <name type="scientific">Lactobacillus delbrueckii</name>
    <dbReference type="NCBI Taxonomy" id="1584"/>
    <lineage>
        <taxon>Bacteria</taxon>
        <taxon>Bacillati</taxon>
        <taxon>Bacillota</taxon>
        <taxon>Bacilli</taxon>
        <taxon>Lactobacillales</taxon>
        <taxon>Lactobacillaceae</taxon>
        <taxon>Lactobacillus</taxon>
    </lineage>
</organism>
<keyword evidence="1" id="KW-0472">Membrane</keyword>
<keyword evidence="1" id="KW-1133">Transmembrane helix</keyword>
<dbReference type="EMBL" id="SETJ01000084">
    <property type="protein sequence ID" value="RZM15463.1"/>
    <property type="molecule type" value="Genomic_DNA"/>
</dbReference>
<accession>A0A4Q7DU75</accession>
<sequence length="56" mass="5622">MKVVGILLIILGVIGIAIGLMMFGDIGVACIVGALAALLSGFGFLSVNNKLNSSES</sequence>
<name>A0A4Q7DU75_9LACO</name>
<evidence type="ECO:0000256" key="1">
    <source>
        <dbReference type="SAM" id="Phobius"/>
    </source>
</evidence>
<dbReference type="EMBL" id="BNHY01000022">
    <property type="protein sequence ID" value="GHN33961.1"/>
    <property type="molecule type" value="Genomic_DNA"/>
</dbReference>
<dbReference type="RefSeq" id="WP_002878348.1">
    <property type="nucleotide sequence ID" value="NZ_BNHQ01000046.1"/>
</dbReference>
<proteinExistence type="predicted"/>
<evidence type="ECO:0000313" key="5">
    <source>
        <dbReference type="Proteomes" id="UP001054884"/>
    </source>
</evidence>
<comment type="caution">
    <text evidence="3">The sequence shown here is derived from an EMBL/GenBank/DDBJ whole genome shotgun (WGS) entry which is preliminary data.</text>
</comment>
<feature type="transmembrane region" description="Helical" evidence="1">
    <location>
        <begin position="28"/>
        <end position="47"/>
    </location>
</feature>
<evidence type="ECO:0000313" key="3">
    <source>
        <dbReference type="EMBL" id="RZM15463.1"/>
    </source>
</evidence>
<protein>
    <submittedName>
        <fullName evidence="3">Uncharacterized protein</fullName>
    </submittedName>
</protein>
<gene>
    <name evidence="3" type="ORF">LDELB18P1_1847</name>
    <name evidence="2" type="ORF">ME791_11130</name>
</gene>
<reference evidence="3 4" key="1">
    <citation type="submission" date="2019-01" db="EMBL/GenBank/DDBJ databases">
        <title>Colonization of the human gut by bovine bacteria present in Parmesan cheese.</title>
        <authorList>
            <person name="Lugli G.A."/>
            <person name="Milani C."/>
        </authorList>
    </citation>
    <scope>NUCLEOTIDE SEQUENCE [LARGE SCALE GENOMIC DNA]</scope>
    <source>
        <strain evidence="3 4">LDELB18P1</strain>
    </source>
</reference>
<keyword evidence="1" id="KW-0812">Transmembrane</keyword>